<keyword evidence="2" id="KW-1185">Reference proteome</keyword>
<organism evidence="1 2">
    <name type="scientific">Kineosporia corallincola</name>
    <dbReference type="NCBI Taxonomy" id="2835133"/>
    <lineage>
        <taxon>Bacteria</taxon>
        <taxon>Bacillati</taxon>
        <taxon>Actinomycetota</taxon>
        <taxon>Actinomycetes</taxon>
        <taxon>Kineosporiales</taxon>
        <taxon>Kineosporiaceae</taxon>
        <taxon>Kineosporia</taxon>
    </lineage>
</organism>
<evidence type="ECO:0000313" key="2">
    <source>
        <dbReference type="Proteomes" id="UP001197247"/>
    </source>
</evidence>
<proteinExistence type="predicted"/>
<evidence type="ECO:0000313" key="1">
    <source>
        <dbReference type="EMBL" id="MBT0771751.1"/>
    </source>
</evidence>
<gene>
    <name evidence="1" type="ORF">KIH74_22615</name>
</gene>
<reference evidence="1 2" key="1">
    <citation type="submission" date="2021-05" db="EMBL/GenBank/DDBJ databases">
        <title>Kineosporia and Streptomyces sp. nov. two new marine actinobacteria isolated from Coral.</title>
        <authorList>
            <person name="Buangrab K."/>
            <person name="Sutthacheep M."/>
            <person name="Yeemin T."/>
            <person name="Harunari E."/>
            <person name="Igarashi Y."/>
            <person name="Kanchanasin P."/>
            <person name="Tanasupawat S."/>
            <person name="Phongsopitanun W."/>
        </authorList>
    </citation>
    <scope>NUCLEOTIDE SEQUENCE [LARGE SCALE GENOMIC DNA]</scope>
    <source>
        <strain evidence="1 2">J2-2</strain>
    </source>
</reference>
<accession>A0ABS5TKX7</accession>
<sequence>MSPQEWAARYLTAVREGSNTEATHIYEDAVYDLDTWGGKEFAKIVSAG</sequence>
<comment type="caution">
    <text evidence="1">The sequence shown here is derived from an EMBL/GenBank/DDBJ whole genome shotgun (WGS) entry which is preliminary data.</text>
</comment>
<dbReference type="RefSeq" id="WP_214158122.1">
    <property type="nucleotide sequence ID" value="NZ_JAHBAY010000010.1"/>
</dbReference>
<dbReference type="EMBL" id="JAHBAY010000010">
    <property type="protein sequence ID" value="MBT0771751.1"/>
    <property type="molecule type" value="Genomic_DNA"/>
</dbReference>
<name>A0ABS5TKX7_9ACTN</name>
<dbReference type="Proteomes" id="UP001197247">
    <property type="component" value="Unassembled WGS sequence"/>
</dbReference>
<protein>
    <submittedName>
        <fullName evidence="1">Uncharacterized protein</fullName>
    </submittedName>
</protein>